<comment type="caution">
    <text evidence="3">The sequence shown here is derived from an EMBL/GenBank/DDBJ whole genome shotgun (WGS) entry which is preliminary data.</text>
</comment>
<dbReference type="PANTHER" id="PTHR22882:SF3">
    <property type="entry name" value="SYNPHILIN-1"/>
    <property type="match status" value="1"/>
</dbReference>
<evidence type="ECO:0000256" key="2">
    <source>
        <dbReference type="SAM" id="MobiDB-lite"/>
    </source>
</evidence>
<organism evidence="3 4">
    <name type="scientific">Ridgeia piscesae</name>
    <name type="common">Tubeworm</name>
    <dbReference type="NCBI Taxonomy" id="27915"/>
    <lineage>
        <taxon>Eukaryota</taxon>
        <taxon>Metazoa</taxon>
        <taxon>Spiralia</taxon>
        <taxon>Lophotrochozoa</taxon>
        <taxon>Annelida</taxon>
        <taxon>Polychaeta</taxon>
        <taxon>Sedentaria</taxon>
        <taxon>Canalipalpata</taxon>
        <taxon>Sabellida</taxon>
        <taxon>Siboglinidae</taxon>
        <taxon>Ridgeia</taxon>
    </lineage>
</organism>
<evidence type="ECO:0000256" key="1">
    <source>
        <dbReference type="PROSITE-ProRule" id="PRU00023"/>
    </source>
</evidence>
<dbReference type="InterPro" id="IPR002110">
    <property type="entry name" value="Ankyrin_rpt"/>
</dbReference>
<feature type="compositionally biased region" description="Polar residues" evidence="2">
    <location>
        <begin position="234"/>
        <end position="253"/>
    </location>
</feature>
<protein>
    <submittedName>
        <fullName evidence="3">Uncharacterized protein</fullName>
    </submittedName>
</protein>
<feature type="compositionally biased region" description="Polar residues" evidence="2">
    <location>
        <begin position="196"/>
        <end position="214"/>
    </location>
</feature>
<feature type="repeat" description="ANK" evidence="1">
    <location>
        <begin position="35"/>
        <end position="67"/>
    </location>
</feature>
<evidence type="ECO:0000313" key="4">
    <source>
        <dbReference type="Proteomes" id="UP001209878"/>
    </source>
</evidence>
<dbReference type="SUPFAM" id="SSF48403">
    <property type="entry name" value="Ankyrin repeat"/>
    <property type="match status" value="1"/>
</dbReference>
<proteinExistence type="predicted"/>
<accession>A0AAD9UF16</accession>
<name>A0AAD9UF16_RIDPI</name>
<feature type="region of interest" description="Disordered" evidence="2">
    <location>
        <begin position="281"/>
        <end position="317"/>
    </location>
</feature>
<dbReference type="Pfam" id="PF12796">
    <property type="entry name" value="Ank_2"/>
    <property type="match status" value="1"/>
</dbReference>
<dbReference type="SMART" id="SM00248">
    <property type="entry name" value="ANK"/>
    <property type="match status" value="1"/>
</dbReference>
<keyword evidence="4" id="KW-1185">Reference proteome</keyword>
<dbReference type="Proteomes" id="UP001209878">
    <property type="component" value="Unassembled WGS sequence"/>
</dbReference>
<dbReference type="PROSITE" id="PS50088">
    <property type="entry name" value="ANK_REPEAT"/>
    <property type="match status" value="1"/>
</dbReference>
<dbReference type="InterPro" id="IPR036770">
    <property type="entry name" value="Ankyrin_rpt-contain_sf"/>
</dbReference>
<reference evidence="3" key="1">
    <citation type="journal article" date="2023" name="Mol. Biol. Evol.">
        <title>Third-Generation Sequencing Reveals the Adaptive Role of the Epigenome in Three Deep-Sea Polychaetes.</title>
        <authorList>
            <person name="Perez M."/>
            <person name="Aroh O."/>
            <person name="Sun Y."/>
            <person name="Lan Y."/>
            <person name="Juniper S.K."/>
            <person name="Young C.R."/>
            <person name="Angers B."/>
            <person name="Qian P.Y."/>
        </authorList>
    </citation>
    <scope>NUCLEOTIDE SEQUENCE</scope>
    <source>
        <strain evidence="3">R07B-5</strain>
    </source>
</reference>
<dbReference type="EMBL" id="JAODUO010000179">
    <property type="protein sequence ID" value="KAK2187067.1"/>
    <property type="molecule type" value="Genomic_DNA"/>
</dbReference>
<feature type="compositionally biased region" description="Polar residues" evidence="2">
    <location>
        <begin position="282"/>
        <end position="292"/>
    </location>
</feature>
<dbReference type="PANTHER" id="PTHR22882">
    <property type="entry name" value="SYNPHILIN-1"/>
    <property type="match status" value="1"/>
</dbReference>
<evidence type="ECO:0000313" key="3">
    <source>
        <dbReference type="EMBL" id="KAK2187067.1"/>
    </source>
</evidence>
<dbReference type="GO" id="GO:0031625">
    <property type="term" value="F:ubiquitin protein ligase binding"/>
    <property type="evidence" value="ECO:0007669"/>
    <property type="project" value="TreeGrafter"/>
</dbReference>
<feature type="compositionally biased region" description="Basic and acidic residues" evidence="2">
    <location>
        <begin position="293"/>
        <end position="302"/>
    </location>
</feature>
<gene>
    <name evidence="3" type="ORF">NP493_178g02015</name>
</gene>
<dbReference type="PROSITE" id="PS50297">
    <property type="entry name" value="ANK_REP_REGION"/>
    <property type="match status" value="1"/>
</dbReference>
<feature type="region of interest" description="Disordered" evidence="2">
    <location>
        <begin position="196"/>
        <end position="253"/>
    </location>
</feature>
<dbReference type="Gene3D" id="1.25.40.20">
    <property type="entry name" value="Ankyrin repeat-containing domain"/>
    <property type="match status" value="1"/>
</dbReference>
<sequence>MTPFTDDCVLQDGCLQLLLDRCSRDRPAEDFADIDGNTPAHLAARNGHLTCLQTLVEYGASVTNRNRYDITPLQCADSANRRLCVGYLMLVDACVELAMQRDIAETNNEHGASVEAEGIVGKVVNARTDCNVNAEIDDSGNYSSVNSEVDVRFRNEAMSRTSHFRLADVDMKKCDKVQNAIRKTLSEAFRHLRANTSLTSTGKELSRPPRSTGNCRLRTPDNARTRAPGRSSRKANSLVSSRNSEISEQSDETATSLHLGGVLASTFAGSSSEVFPVGGSELKQTIASTPRDLTSDEHRESGADAASGIPKAQPHLSPTNVEPYFNQLLLWSSDDGTHRLSPIALASDPFGPTADFDGGANGVIVTHGRYCPLPTKIRFTRSGFHETYNRGRTVYDFTEYSTVYDLTPYSTVYDLTQYSIVHDLTEYSSVYDLTEYSTVHDLTEYSTVYDITQYSTVYDLTEYSTVYDLSEYSTVYDLTEYSTVYDLIEYSTVYDLTEYSIAYDLPEYSTAYDLTEYSTVYDLTQYSTVYDLIEYSTVYDLTEYSTVYDITEYSTVYDLTEYSSVYDHTEYSFVYDLTEYSTVYDLTQYSTVYDLTEYSTVDDLTEYSIAYDLTEHNTAYDLTEYSSVYDHTEYSSVYDLTEYSTVYDLTQYSTVNDLTQYSTANDLTEYSTVYDLTEYSTVYDLTEYSIAYDLTEYNTAYDLTEYSSVYDLTQYSTVYDLIEYSTVYDLTE</sequence>
<dbReference type="InterPro" id="IPR040133">
    <property type="entry name" value="SNCAIP"/>
</dbReference>
<dbReference type="AlphaFoldDB" id="A0AAD9UF16"/>
<keyword evidence="1" id="KW-0040">ANK repeat</keyword>